<dbReference type="OMA" id="SAMIFCA"/>
<dbReference type="AlphaFoldDB" id="C5KR15"/>
<name>C5KR15_PERM5</name>
<feature type="domain" description="ABC transmembrane type-1" evidence="6">
    <location>
        <begin position="1"/>
        <end position="225"/>
    </location>
</feature>
<dbReference type="PANTHER" id="PTHR24221">
    <property type="entry name" value="ATP-BINDING CASSETTE SUB-FAMILY B"/>
    <property type="match status" value="1"/>
</dbReference>
<keyword evidence="3 5" id="KW-1133">Transmembrane helix</keyword>
<dbReference type="GO" id="GO:0005524">
    <property type="term" value="F:ATP binding"/>
    <property type="evidence" value="ECO:0007669"/>
    <property type="project" value="InterPro"/>
</dbReference>
<gene>
    <name evidence="7" type="ORF">Pmar_PMAR016333</name>
</gene>
<keyword evidence="4 5" id="KW-0472">Membrane</keyword>
<dbReference type="Pfam" id="PF00664">
    <property type="entry name" value="ABC_membrane"/>
    <property type="match status" value="1"/>
</dbReference>
<sequence>MLRQEIAYFDEPSHAPGRLTATLGNYALKLNVLTGTQLGIFAQLTATAIAGIIVSFTASPKLAAVMLATLPLLAGAGAVDTMTSFGDGVGKADDDLSGQANQIASEAVQNLRTVRALTAEVRTRDLYDCILTKLRIVSIMTMLRFAMLIMKSASKQSRRALLSGFFYGLSSAMIFCALALGFWYGAVLIQEEGLPFDSMIQAVMGVFLSALGIGQALAFSGDIKEARTAAHDVFELLDRTSKCDPLCPDGRKQSIFAV</sequence>
<evidence type="ECO:0000313" key="7">
    <source>
        <dbReference type="EMBL" id="EER13078.1"/>
    </source>
</evidence>
<dbReference type="GeneID" id="9056530"/>
<dbReference type="GO" id="GO:0016020">
    <property type="term" value="C:membrane"/>
    <property type="evidence" value="ECO:0007669"/>
    <property type="project" value="UniProtKB-SubCell"/>
</dbReference>
<dbReference type="PROSITE" id="PS50929">
    <property type="entry name" value="ABC_TM1F"/>
    <property type="match status" value="1"/>
</dbReference>
<proteinExistence type="predicted"/>
<keyword evidence="8" id="KW-1185">Reference proteome</keyword>
<dbReference type="Gene3D" id="1.20.1560.10">
    <property type="entry name" value="ABC transporter type 1, transmembrane domain"/>
    <property type="match status" value="1"/>
</dbReference>
<feature type="transmembrane region" description="Helical" evidence="5">
    <location>
        <begin position="62"/>
        <end position="79"/>
    </location>
</feature>
<dbReference type="EMBL" id="GG675649">
    <property type="protein sequence ID" value="EER13078.1"/>
    <property type="molecule type" value="Genomic_DNA"/>
</dbReference>
<accession>C5KR15</accession>
<feature type="transmembrane region" description="Helical" evidence="5">
    <location>
        <begin position="38"/>
        <end position="55"/>
    </location>
</feature>
<dbReference type="CDD" id="cd18578">
    <property type="entry name" value="ABC_6TM_Pgp_ABCB1_D2_like"/>
    <property type="match status" value="1"/>
</dbReference>
<organism evidence="8">
    <name type="scientific">Perkinsus marinus (strain ATCC 50983 / TXsc)</name>
    <dbReference type="NCBI Taxonomy" id="423536"/>
    <lineage>
        <taxon>Eukaryota</taxon>
        <taxon>Sar</taxon>
        <taxon>Alveolata</taxon>
        <taxon>Perkinsozoa</taxon>
        <taxon>Perkinsea</taxon>
        <taxon>Perkinsida</taxon>
        <taxon>Perkinsidae</taxon>
        <taxon>Perkinsus</taxon>
    </lineage>
</organism>
<dbReference type="OrthoDB" id="6500128at2759"/>
<dbReference type="SUPFAM" id="SSF90123">
    <property type="entry name" value="ABC transporter transmembrane region"/>
    <property type="match status" value="1"/>
</dbReference>
<evidence type="ECO:0000256" key="5">
    <source>
        <dbReference type="SAM" id="Phobius"/>
    </source>
</evidence>
<dbReference type="InterPro" id="IPR011527">
    <property type="entry name" value="ABC1_TM_dom"/>
</dbReference>
<dbReference type="RefSeq" id="XP_002781283.1">
    <property type="nucleotide sequence ID" value="XM_002781237.1"/>
</dbReference>
<evidence type="ECO:0000256" key="2">
    <source>
        <dbReference type="ARBA" id="ARBA00022692"/>
    </source>
</evidence>
<evidence type="ECO:0000256" key="3">
    <source>
        <dbReference type="ARBA" id="ARBA00022989"/>
    </source>
</evidence>
<dbReference type="PANTHER" id="PTHR24221:SF503">
    <property type="entry name" value="MITOCHONDRIAL POTASSIUM CHANNEL ATP-BINDING SUBUNIT"/>
    <property type="match status" value="1"/>
</dbReference>
<evidence type="ECO:0000259" key="6">
    <source>
        <dbReference type="PROSITE" id="PS50929"/>
    </source>
</evidence>
<evidence type="ECO:0000256" key="1">
    <source>
        <dbReference type="ARBA" id="ARBA00004141"/>
    </source>
</evidence>
<dbReference type="InParanoid" id="C5KR15"/>
<feature type="transmembrane region" description="Helical" evidence="5">
    <location>
        <begin position="198"/>
        <end position="219"/>
    </location>
</feature>
<keyword evidence="2 5" id="KW-0812">Transmembrane</keyword>
<feature type="transmembrane region" description="Helical" evidence="5">
    <location>
        <begin position="161"/>
        <end position="186"/>
    </location>
</feature>
<comment type="subcellular location">
    <subcellularLocation>
        <location evidence="1">Membrane</location>
        <topology evidence="1">Multi-pass membrane protein</topology>
    </subcellularLocation>
</comment>
<dbReference type="InterPro" id="IPR036640">
    <property type="entry name" value="ABC1_TM_sf"/>
</dbReference>
<dbReference type="InterPro" id="IPR039421">
    <property type="entry name" value="Type_1_exporter"/>
</dbReference>
<feature type="non-terminal residue" evidence="7">
    <location>
        <position position="258"/>
    </location>
</feature>
<evidence type="ECO:0000313" key="8">
    <source>
        <dbReference type="Proteomes" id="UP000007800"/>
    </source>
</evidence>
<reference evidence="7 8" key="1">
    <citation type="submission" date="2008-07" db="EMBL/GenBank/DDBJ databases">
        <authorList>
            <person name="El-Sayed N."/>
            <person name="Caler E."/>
            <person name="Inman J."/>
            <person name="Amedeo P."/>
            <person name="Hass B."/>
            <person name="Wortman J."/>
        </authorList>
    </citation>
    <scope>NUCLEOTIDE SEQUENCE [LARGE SCALE GENOMIC DNA]</scope>
    <source>
        <strain evidence="8">ATCC 50983 / TXsc</strain>
    </source>
</reference>
<protein>
    <submittedName>
        <fullName evidence="7">Multidrug resistance protein, putative</fullName>
    </submittedName>
</protein>
<dbReference type="Proteomes" id="UP000007800">
    <property type="component" value="Unassembled WGS sequence"/>
</dbReference>
<evidence type="ECO:0000256" key="4">
    <source>
        <dbReference type="ARBA" id="ARBA00023136"/>
    </source>
</evidence>
<dbReference type="GO" id="GO:0140359">
    <property type="term" value="F:ABC-type transporter activity"/>
    <property type="evidence" value="ECO:0007669"/>
    <property type="project" value="InterPro"/>
</dbReference>
<feature type="transmembrane region" description="Helical" evidence="5">
    <location>
        <begin position="130"/>
        <end position="149"/>
    </location>
</feature>